<protein>
    <recommendedName>
        <fullName evidence="5">WYL domain-containing protein</fullName>
    </recommendedName>
</protein>
<name>A0A1Q2HWJ9_9CORY</name>
<accession>A0A1Q2HWJ9</accession>
<dbReference type="InterPro" id="IPR028349">
    <property type="entry name" value="PafC-like"/>
</dbReference>
<dbReference type="PANTHER" id="PTHR34580:SF1">
    <property type="entry name" value="PROTEIN PAFC"/>
    <property type="match status" value="1"/>
</dbReference>
<feature type="domain" description="WYL" evidence="1">
    <location>
        <begin position="145"/>
        <end position="206"/>
    </location>
</feature>
<evidence type="ECO:0000259" key="2">
    <source>
        <dbReference type="Pfam" id="PF19187"/>
    </source>
</evidence>
<dbReference type="InterPro" id="IPR043839">
    <property type="entry name" value="PafC_HTH"/>
</dbReference>
<dbReference type="OrthoDB" id="5174471at2"/>
<dbReference type="PROSITE" id="PS52050">
    <property type="entry name" value="WYL"/>
    <property type="match status" value="1"/>
</dbReference>
<dbReference type="Pfam" id="PF19187">
    <property type="entry name" value="HTH_PafC"/>
    <property type="match status" value="1"/>
</dbReference>
<evidence type="ECO:0000313" key="4">
    <source>
        <dbReference type="Proteomes" id="UP000217209"/>
    </source>
</evidence>
<keyword evidence="4" id="KW-1185">Reference proteome</keyword>
<proteinExistence type="predicted"/>
<dbReference type="Pfam" id="PF13280">
    <property type="entry name" value="WYL"/>
    <property type="match status" value="1"/>
</dbReference>
<dbReference type="InterPro" id="IPR051534">
    <property type="entry name" value="CBASS_pafABC_assoc_protein"/>
</dbReference>
<evidence type="ECO:0000313" key="3">
    <source>
        <dbReference type="EMBL" id="AQQ15236.1"/>
    </source>
</evidence>
<dbReference type="Proteomes" id="UP000217209">
    <property type="component" value="Chromosome"/>
</dbReference>
<evidence type="ECO:0000259" key="1">
    <source>
        <dbReference type="Pfam" id="PF13280"/>
    </source>
</evidence>
<sequence length="316" mass="35130">MTPPAKQQRRERVVRLLNLLAYVEKHPNSTTMEMARDLGLEPGQIRDDLDMLHLSGVGKHGGQMIDLNHDWTSVRVIDNQGLDKPLRLTPTEANALLLLLESLETMPGLVDTATVDSAARKIRAVTTGGAVDDARHTGDASTAGLIKQAVTEREQLELTYYSLTSDETRTLEVDPVDTFHHDGQTYLRAWDSGTLKFFRFDRIRQALLIDAPLATQHPQAPTLDPADPFGGFGSQLAHLRIRRDATWLADYWDLDLDADELADPSVQWVRATLPYGSGDWLIRFCLGQADRVVLEQPEELADALLHRAGSALRVLG</sequence>
<dbReference type="RefSeq" id="WP_095659954.1">
    <property type="nucleotide sequence ID" value="NZ_CP019688.1"/>
</dbReference>
<dbReference type="PANTHER" id="PTHR34580">
    <property type="match status" value="1"/>
</dbReference>
<dbReference type="KEGG" id="cgv:CGLAU_06365"/>
<reference evidence="3 4" key="1">
    <citation type="submission" date="2016-12" db="EMBL/GenBank/DDBJ databases">
        <authorList>
            <person name="Song W.-J."/>
            <person name="Kurnit D.M."/>
        </authorList>
    </citation>
    <scope>NUCLEOTIDE SEQUENCE [LARGE SCALE GENOMIC DNA]</scope>
    <source>
        <strain evidence="3 4">DSM 30827</strain>
    </source>
</reference>
<gene>
    <name evidence="3" type="ORF">CGLAU_06365</name>
</gene>
<dbReference type="InterPro" id="IPR026881">
    <property type="entry name" value="WYL_dom"/>
</dbReference>
<evidence type="ECO:0008006" key="5">
    <source>
        <dbReference type="Google" id="ProtNLM"/>
    </source>
</evidence>
<dbReference type="AlphaFoldDB" id="A0A1Q2HWJ9"/>
<feature type="domain" description="PafC HTH" evidence="2">
    <location>
        <begin position="11"/>
        <end position="124"/>
    </location>
</feature>
<dbReference type="PIRSF" id="PIRSF016838">
    <property type="entry name" value="PafC"/>
    <property type="match status" value="1"/>
</dbReference>
<dbReference type="EMBL" id="CP019688">
    <property type="protein sequence ID" value="AQQ15236.1"/>
    <property type="molecule type" value="Genomic_DNA"/>
</dbReference>
<organism evidence="3 4">
    <name type="scientific">Corynebacterium glaucum</name>
    <dbReference type="NCBI Taxonomy" id="187491"/>
    <lineage>
        <taxon>Bacteria</taxon>
        <taxon>Bacillati</taxon>
        <taxon>Actinomycetota</taxon>
        <taxon>Actinomycetes</taxon>
        <taxon>Mycobacteriales</taxon>
        <taxon>Corynebacteriaceae</taxon>
        <taxon>Corynebacterium</taxon>
    </lineage>
</organism>